<evidence type="ECO:0000313" key="2">
    <source>
        <dbReference type="EMBL" id="CAG9173394.1"/>
    </source>
</evidence>
<evidence type="ECO:0000313" key="3">
    <source>
        <dbReference type="Proteomes" id="UP000706525"/>
    </source>
</evidence>
<dbReference type="Pfam" id="PF02771">
    <property type="entry name" value="Acyl-CoA_dh_N"/>
    <property type="match status" value="1"/>
</dbReference>
<dbReference type="InterPro" id="IPR013786">
    <property type="entry name" value="AcylCoA_DH/ox_N"/>
</dbReference>
<dbReference type="Proteomes" id="UP000706525">
    <property type="component" value="Unassembled WGS sequence"/>
</dbReference>
<dbReference type="InterPro" id="IPR037069">
    <property type="entry name" value="AcylCoA_DH/ox_N_sf"/>
</dbReference>
<dbReference type="SUPFAM" id="SSF56645">
    <property type="entry name" value="Acyl-CoA dehydrogenase NM domain-like"/>
    <property type="match status" value="1"/>
</dbReference>
<dbReference type="PANTHER" id="PTHR43884:SF12">
    <property type="entry name" value="ISOVALERYL-COA DEHYDROGENASE, MITOCHONDRIAL-RELATED"/>
    <property type="match status" value="1"/>
</dbReference>
<dbReference type="PANTHER" id="PTHR43884">
    <property type="entry name" value="ACYL-COA DEHYDROGENASE"/>
    <property type="match status" value="1"/>
</dbReference>
<sequence>MKLSEDIAGWLDTHAEALDRGTHASGDRNASDAPAELLSTLARAGLFRIGVPAARGGTGGTTTDAVLAIAATAAHSQAAGFVFWAQRVFIEYLLQSPNDVLAARWLPPLLDGTFAGATGLSNAMKYLGGIESLQTQLEPTPEGWIANGQVPWATNLVKNNFAVAVAADDNGSGRPGVYAIPHDAPGVTRSPDLDLVGLRGSSTASLRFTDARLAREYLLHDDAHDYLPRVRPAFLGMQCGLSIGLAQRSIAGARERGEAGRSILSDELDALAITLDEQTRLLSEGIESRVFETAPRGLFELRIGLVDTAIAATQLEVQARGGAGYMVGRDGGLARRWREASFLPIVTPSLVQLRTALAEARQRKVA</sequence>
<dbReference type="RefSeq" id="WP_223989211.1">
    <property type="nucleotide sequence ID" value="NZ_CAJZAG010000005.1"/>
</dbReference>
<accession>A0ABM8X0I7</accession>
<feature type="domain" description="Acyl-CoA dehydrogenase/oxidase N-terminal" evidence="1">
    <location>
        <begin position="27"/>
        <end position="112"/>
    </location>
</feature>
<name>A0ABM8X0I7_9BURK</name>
<comment type="caution">
    <text evidence="2">The sequence shown here is derived from an EMBL/GenBank/DDBJ whole genome shotgun (WGS) entry which is preliminary data.</text>
</comment>
<keyword evidence="3" id="KW-1185">Reference proteome</keyword>
<gene>
    <name evidence="2" type="ORF">LMG32289_02858</name>
</gene>
<dbReference type="EMBL" id="CAJZAG010000005">
    <property type="protein sequence ID" value="CAG9173394.1"/>
    <property type="molecule type" value="Genomic_DNA"/>
</dbReference>
<protein>
    <submittedName>
        <fullName evidence="2">Acyl-CoA dehydrogenase fadE25</fullName>
        <ecNumber evidence="2">1.3.99.-</ecNumber>
    </submittedName>
</protein>
<dbReference type="EC" id="1.3.99.-" evidence="2"/>
<proteinExistence type="predicted"/>
<dbReference type="InterPro" id="IPR046373">
    <property type="entry name" value="Acyl-CoA_Oxase/DH_mid-dom_sf"/>
</dbReference>
<organism evidence="2 3">
    <name type="scientific">Cupriavidus pampae</name>
    <dbReference type="NCBI Taxonomy" id="659251"/>
    <lineage>
        <taxon>Bacteria</taxon>
        <taxon>Pseudomonadati</taxon>
        <taxon>Pseudomonadota</taxon>
        <taxon>Betaproteobacteria</taxon>
        <taxon>Burkholderiales</taxon>
        <taxon>Burkholderiaceae</taxon>
        <taxon>Cupriavidus</taxon>
    </lineage>
</organism>
<dbReference type="InterPro" id="IPR009100">
    <property type="entry name" value="AcylCoA_DH/oxidase_NM_dom_sf"/>
</dbReference>
<reference evidence="2 3" key="1">
    <citation type="submission" date="2021-08" db="EMBL/GenBank/DDBJ databases">
        <authorList>
            <person name="Peeters C."/>
        </authorList>
    </citation>
    <scope>NUCLEOTIDE SEQUENCE [LARGE SCALE GENOMIC DNA]</scope>
    <source>
        <strain evidence="2 3">LMG 32289</strain>
    </source>
</reference>
<keyword evidence="2" id="KW-0560">Oxidoreductase</keyword>
<dbReference type="GO" id="GO:0016491">
    <property type="term" value="F:oxidoreductase activity"/>
    <property type="evidence" value="ECO:0007669"/>
    <property type="project" value="UniProtKB-KW"/>
</dbReference>
<dbReference type="Gene3D" id="1.10.540.10">
    <property type="entry name" value="Acyl-CoA dehydrogenase/oxidase, N-terminal domain"/>
    <property type="match status" value="1"/>
</dbReference>
<dbReference type="Gene3D" id="2.40.110.10">
    <property type="entry name" value="Butyryl-CoA Dehydrogenase, subunit A, domain 2"/>
    <property type="match status" value="1"/>
</dbReference>
<evidence type="ECO:0000259" key="1">
    <source>
        <dbReference type="Pfam" id="PF02771"/>
    </source>
</evidence>